<dbReference type="PANTHER" id="PTHR12234">
    <property type="entry name" value="FORMIMINOTRANSFERASE-CYCLODEAMINASE"/>
    <property type="match status" value="1"/>
</dbReference>
<dbReference type="PANTHER" id="PTHR12234:SF1">
    <property type="entry name" value="FORMIMINOTRANSFERASE N-TERMINAL SUBDOMAIN-CONTAINING PROTEIN"/>
    <property type="match status" value="1"/>
</dbReference>
<dbReference type="SMART" id="SM01222">
    <property type="entry name" value="FTCD_N"/>
    <property type="match status" value="2"/>
</dbReference>
<dbReference type="EC" id="2.1.2.5" evidence="1"/>
<sequence length="462" mass="50992">MSKLMLACCKLYISESRNRAALESIERAAKLFPEAAIINKFEDETYNRVGYTLVSKLAPKPSYNSCPLRSAVLAMVKAAFDTIDLELHCGSHPRLGVVDHICFHPLAHTLLDQVAEIAKSSAADIGSSLQVPTFLYGAAHEEGRTLDTIRRDLGYFKPNSSGTQWAGGLKPEFLLLKPDEGPAQVTQAKGVVVIGVTRWVDNYNVPILSTNIAAVRRIAKRVSGRGGGLPSVQAMALAHGEDVTEVACNLLEPSKVGGDRVQQEVERLAREEAMAVEKGYFTDLSQEEIIDRYLKLMKILFHLLGDYLQWHMDKKKTTDQSVLLCCKLFISESRNRAALDAIEQAARLNPETVIVNKFEDRAYNRVRYTLVSYVVQDITGSAIYSPLQQTVLAMVEAAFGAINLELHSGAHPRLGVVDDIIFHPLARALLDEAAWLAKAVAADIANRFQGQWNPSNVPFIFC</sequence>
<dbReference type="AlphaFoldDB" id="A0A2N9EMM2"/>
<name>A0A2N9EMM2_FAGSY</name>
<evidence type="ECO:0000259" key="3">
    <source>
        <dbReference type="SMART" id="SM01221"/>
    </source>
</evidence>
<accession>A0A2N9EMM2</accession>
<evidence type="ECO:0000313" key="5">
    <source>
        <dbReference type="EMBL" id="SPC75931.1"/>
    </source>
</evidence>
<evidence type="ECO:0000259" key="4">
    <source>
        <dbReference type="SMART" id="SM01222"/>
    </source>
</evidence>
<dbReference type="InterPro" id="IPR012886">
    <property type="entry name" value="Formiminotransferase_N"/>
</dbReference>
<dbReference type="Gene3D" id="3.30.70.670">
    <property type="entry name" value="Formiminotransferase, C-terminal subdomain"/>
    <property type="match status" value="1"/>
</dbReference>
<dbReference type="Gene3D" id="3.30.990.10">
    <property type="entry name" value="Formiminotransferase, N-terminal subdomain"/>
    <property type="match status" value="2"/>
</dbReference>
<protein>
    <recommendedName>
        <fullName evidence="1">glutamate formimidoyltransferase</fullName>
        <ecNumber evidence="1">2.1.2.5</ecNumber>
    </recommendedName>
</protein>
<dbReference type="GO" id="GO:0005542">
    <property type="term" value="F:folic acid binding"/>
    <property type="evidence" value="ECO:0007669"/>
    <property type="project" value="InterPro"/>
</dbReference>
<reference evidence="5" key="1">
    <citation type="submission" date="2018-02" db="EMBL/GenBank/DDBJ databases">
        <authorList>
            <person name="Cohen D.B."/>
            <person name="Kent A.D."/>
        </authorList>
    </citation>
    <scope>NUCLEOTIDE SEQUENCE</scope>
</reference>
<proteinExistence type="predicted"/>
<dbReference type="InterPro" id="IPR022384">
    <property type="entry name" value="FormiminoTrfase_cat_dom_sf"/>
</dbReference>
<dbReference type="SMART" id="SM01221">
    <property type="entry name" value="FTCD"/>
    <property type="match status" value="1"/>
</dbReference>
<evidence type="ECO:0000256" key="1">
    <source>
        <dbReference type="ARBA" id="ARBA00012252"/>
    </source>
</evidence>
<feature type="domain" description="Formiminotransferase C-terminal subdomain" evidence="3">
    <location>
        <begin position="203"/>
        <end position="293"/>
    </location>
</feature>
<dbReference type="InterPro" id="IPR037070">
    <property type="entry name" value="Formiminotransferase_C_sf"/>
</dbReference>
<gene>
    <name evidence="5" type="ORF">FSB_LOCUS3813</name>
</gene>
<dbReference type="GO" id="GO:0030409">
    <property type="term" value="F:glutamate formimidoyltransferase activity"/>
    <property type="evidence" value="ECO:0007669"/>
    <property type="project" value="UniProtKB-EC"/>
</dbReference>
<organism evidence="5">
    <name type="scientific">Fagus sylvatica</name>
    <name type="common">Beechnut</name>
    <dbReference type="NCBI Taxonomy" id="28930"/>
    <lineage>
        <taxon>Eukaryota</taxon>
        <taxon>Viridiplantae</taxon>
        <taxon>Streptophyta</taxon>
        <taxon>Embryophyta</taxon>
        <taxon>Tracheophyta</taxon>
        <taxon>Spermatophyta</taxon>
        <taxon>Magnoliopsida</taxon>
        <taxon>eudicotyledons</taxon>
        <taxon>Gunneridae</taxon>
        <taxon>Pentapetalae</taxon>
        <taxon>rosids</taxon>
        <taxon>fabids</taxon>
        <taxon>Fagales</taxon>
        <taxon>Fagaceae</taxon>
        <taxon>Fagus</taxon>
    </lineage>
</organism>
<evidence type="ECO:0000256" key="2">
    <source>
        <dbReference type="ARBA" id="ARBA00022679"/>
    </source>
</evidence>
<dbReference type="EMBL" id="OIVN01000190">
    <property type="protein sequence ID" value="SPC75931.1"/>
    <property type="molecule type" value="Genomic_DNA"/>
</dbReference>
<dbReference type="InterPro" id="IPR037064">
    <property type="entry name" value="Formiminotransferase_N_sf"/>
</dbReference>
<keyword evidence="2" id="KW-0808">Transferase</keyword>
<dbReference type="SUPFAM" id="SSF55116">
    <property type="entry name" value="Formiminotransferase domain of formiminotransferase-cyclodeaminase"/>
    <property type="match status" value="3"/>
</dbReference>
<feature type="domain" description="Formiminotransferase N-terminal subdomain" evidence="4">
    <location>
        <begin position="322"/>
        <end position="458"/>
    </location>
</feature>
<feature type="domain" description="Formiminotransferase N-terminal subdomain" evidence="4">
    <location>
        <begin position="5"/>
        <end position="198"/>
    </location>
</feature>
<dbReference type="Pfam" id="PF07837">
    <property type="entry name" value="FTCD_N"/>
    <property type="match status" value="2"/>
</dbReference>
<dbReference type="InterPro" id="IPR051623">
    <property type="entry name" value="FTCD"/>
</dbReference>
<dbReference type="InterPro" id="IPR013802">
    <property type="entry name" value="Formiminotransferase_C"/>
</dbReference>